<reference evidence="2 3" key="1">
    <citation type="journal article" date="2016" name="Nat. Commun.">
        <title>Thousands of microbial genomes shed light on interconnected biogeochemical processes in an aquifer system.</title>
        <authorList>
            <person name="Anantharaman K."/>
            <person name="Brown C.T."/>
            <person name="Hug L.A."/>
            <person name="Sharon I."/>
            <person name="Castelle C.J."/>
            <person name="Probst A.J."/>
            <person name="Thomas B.C."/>
            <person name="Singh A."/>
            <person name="Wilkins M.J."/>
            <person name="Karaoz U."/>
            <person name="Brodie E.L."/>
            <person name="Williams K.H."/>
            <person name="Hubbard S.S."/>
            <person name="Banfield J.F."/>
        </authorList>
    </citation>
    <scope>NUCLEOTIDE SEQUENCE [LARGE SCALE GENOMIC DNA]</scope>
</reference>
<evidence type="ECO:0000313" key="2">
    <source>
        <dbReference type="EMBL" id="OGG14038.1"/>
    </source>
</evidence>
<accession>A0A1F5ZNM5</accession>
<evidence type="ECO:0000313" key="3">
    <source>
        <dbReference type="Proteomes" id="UP000176923"/>
    </source>
</evidence>
<evidence type="ECO:0000259" key="1">
    <source>
        <dbReference type="Pfam" id="PF01850"/>
    </source>
</evidence>
<dbReference type="Gene3D" id="3.40.50.1010">
    <property type="entry name" value="5'-nuclease"/>
    <property type="match status" value="1"/>
</dbReference>
<dbReference type="InterPro" id="IPR029060">
    <property type="entry name" value="PIN-like_dom_sf"/>
</dbReference>
<dbReference type="EMBL" id="MFJL01000029">
    <property type="protein sequence ID" value="OGG14038.1"/>
    <property type="molecule type" value="Genomic_DNA"/>
</dbReference>
<dbReference type="Pfam" id="PF01850">
    <property type="entry name" value="PIN"/>
    <property type="match status" value="1"/>
</dbReference>
<dbReference type="SUPFAM" id="SSF88723">
    <property type="entry name" value="PIN domain-like"/>
    <property type="match status" value="1"/>
</dbReference>
<name>A0A1F5ZNM5_9BACT</name>
<proteinExistence type="predicted"/>
<dbReference type="InterPro" id="IPR002716">
    <property type="entry name" value="PIN_dom"/>
</dbReference>
<dbReference type="STRING" id="1798382.A3D77_00830"/>
<dbReference type="AlphaFoldDB" id="A0A1F5ZNM5"/>
<feature type="domain" description="PIN" evidence="1">
    <location>
        <begin position="1"/>
        <end position="126"/>
    </location>
</feature>
<comment type="caution">
    <text evidence="2">The sequence shown here is derived from an EMBL/GenBank/DDBJ whole genome shotgun (WGS) entry which is preliminary data.</text>
</comment>
<organism evidence="2 3">
    <name type="scientific">Candidatus Gottesmanbacteria bacterium RIFCSPHIGHO2_02_FULL_39_11</name>
    <dbReference type="NCBI Taxonomy" id="1798382"/>
    <lineage>
        <taxon>Bacteria</taxon>
        <taxon>Candidatus Gottesmaniibacteriota</taxon>
    </lineage>
</organism>
<sequence>MLVDSNILIYAINLSSPKQKQAKNFLEKEGTSYFIAHQNILEVLRVITHPVFPHFMTISNALKTLEKIVAGMTIIEPLPITIDIAKDLMIKYQLSSNAIFDSYLVATMLSHEIYEIATDNQKDFAKFPQIKIINPFKS</sequence>
<gene>
    <name evidence="2" type="ORF">A3D77_00830</name>
</gene>
<dbReference type="Proteomes" id="UP000176923">
    <property type="component" value="Unassembled WGS sequence"/>
</dbReference>
<protein>
    <recommendedName>
        <fullName evidence="1">PIN domain-containing protein</fullName>
    </recommendedName>
</protein>